<reference evidence="1" key="1">
    <citation type="submission" date="2021-06" db="EMBL/GenBank/DDBJ databases">
        <authorList>
            <person name="Kallberg Y."/>
            <person name="Tangrot J."/>
            <person name="Rosling A."/>
        </authorList>
    </citation>
    <scope>NUCLEOTIDE SEQUENCE</scope>
    <source>
        <strain evidence="1">CL356</strain>
    </source>
</reference>
<proteinExistence type="predicted"/>
<accession>A0ACA9KHE6</accession>
<dbReference type="EMBL" id="CAJVPT010001965">
    <property type="protein sequence ID" value="CAG8471805.1"/>
    <property type="molecule type" value="Genomic_DNA"/>
</dbReference>
<organism evidence="1 2">
    <name type="scientific">Acaulospora colombiana</name>
    <dbReference type="NCBI Taxonomy" id="27376"/>
    <lineage>
        <taxon>Eukaryota</taxon>
        <taxon>Fungi</taxon>
        <taxon>Fungi incertae sedis</taxon>
        <taxon>Mucoromycota</taxon>
        <taxon>Glomeromycotina</taxon>
        <taxon>Glomeromycetes</taxon>
        <taxon>Diversisporales</taxon>
        <taxon>Acaulosporaceae</taxon>
        <taxon>Acaulospora</taxon>
    </lineage>
</organism>
<keyword evidence="2" id="KW-1185">Reference proteome</keyword>
<gene>
    <name evidence="1" type="ORF">ACOLOM_LOCUS1619</name>
</gene>
<sequence>MAIVHDLAESLVGDITPFEGISKEEKHRRESEAMRHLCSHLLENSPQSKEIFALWQEYEDATTNEAKFVKDIDKFEMILQAYEYEQSEDKDLEKFFENTMGKFNHPEVKCWADELCAKREASKQKIIK</sequence>
<protein>
    <submittedName>
        <fullName evidence="1">12606_t:CDS:1</fullName>
    </submittedName>
</protein>
<name>A0ACA9KHE6_9GLOM</name>
<evidence type="ECO:0000313" key="2">
    <source>
        <dbReference type="Proteomes" id="UP000789525"/>
    </source>
</evidence>
<comment type="caution">
    <text evidence="1">The sequence shown here is derived from an EMBL/GenBank/DDBJ whole genome shotgun (WGS) entry which is preliminary data.</text>
</comment>
<dbReference type="Proteomes" id="UP000789525">
    <property type="component" value="Unassembled WGS sequence"/>
</dbReference>
<evidence type="ECO:0000313" key="1">
    <source>
        <dbReference type="EMBL" id="CAG8471805.1"/>
    </source>
</evidence>